<dbReference type="PROSITE" id="PS50927">
    <property type="entry name" value="BULB_LECTIN"/>
    <property type="match status" value="1"/>
</dbReference>
<dbReference type="PANTHER" id="PTHR43784">
    <property type="entry name" value="GDSL-LIKE LIPASE/ACYLHYDROLASE, PUTATIVE (AFU_ORTHOLOGUE AFUA_2G00820)-RELATED"/>
    <property type="match status" value="1"/>
</dbReference>
<evidence type="ECO:0000259" key="2">
    <source>
        <dbReference type="PROSITE" id="PS50927"/>
    </source>
</evidence>
<evidence type="ECO:0000313" key="4">
    <source>
        <dbReference type="Proteomes" id="UP000584867"/>
    </source>
</evidence>
<protein>
    <submittedName>
        <fullName evidence="3">Lysophospholipase L1-like esterase</fullName>
    </submittedName>
</protein>
<proteinExistence type="predicted"/>
<evidence type="ECO:0000313" key="3">
    <source>
        <dbReference type="EMBL" id="MBB5064868.1"/>
    </source>
</evidence>
<dbReference type="PANTHER" id="PTHR43784:SF2">
    <property type="entry name" value="GDSL-LIKE LIPASE_ACYLHYDROLASE, PUTATIVE (AFU_ORTHOLOGUE AFUA_2G00820)-RELATED"/>
    <property type="match status" value="1"/>
</dbReference>
<dbReference type="SUPFAM" id="SSF51110">
    <property type="entry name" value="alpha-D-mannose-specific plant lectins"/>
    <property type="match status" value="1"/>
</dbReference>
<dbReference type="Pfam" id="PF13472">
    <property type="entry name" value="Lipase_GDSL_2"/>
    <property type="match status" value="1"/>
</dbReference>
<dbReference type="AlphaFoldDB" id="A0A7W7ZRQ4"/>
<dbReference type="Gene3D" id="2.90.10.30">
    <property type="match status" value="1"/>
</dbReference>
<accession>A0A7W7ZRQ4</accession>
<sequence length="538" mass="56539">MNIKKYSAGAILFLSLGMISATHAQSSVPWTGTWAVAPQQSTIDASFNGLAQQTLRQILHTSIGGSAARVQISNTFGQQPLTVRDVHLAQAVVDSNGGPTSSTIPGTDHVVTFGGFTSVTVPAGQTIASDSIAFVTTAQEDLMVSMYFPTAVDSANVTFHQNGNQNGMFLAAGDVSGSSTINTTSAFSSYFYLTNVDVQNAASPGAVVAIGASITDGLNSTFNTNHRWTNDLSARLNTAGLPIGVINEGISGNDLLRDGAGQAMITRFSRDVLSQPNVKWVIVSDDIINDLSNLPSDQEPSFNSLVAGVQQIMSQGHAAGIKFYCSTLTPNGGRPAAQWSTGAETIREQINAFFLSPASGCDGIVDQDTATHDPNMPLQYRASFDSGDHLHPNDAGHQAIANAVNLGLFVPTGIPPIKAPTTSCTALLTGEGLIPDHPLVSCDGRFMLYLQDDGNLVLYFGNTPLWSSGTVGHIPSEATLLADGNFVLYDNNGKVLFQSNTAGLLGQVLDMQNDGNLVLYNGTTATTSPVFDTNTCCH</sequence>
<dbReference type="Gene3D" id="3.40.50.1110">
    <property type="entry name" value="SGNH hydrolase"/>
    <property type="match status" value="1"/>
</dbReference>
<dbReference type="SMART" id="SM00108">
    <property type="entry name" value="B_lectin"/>
    <property type="match status" value="1"/>
</dbReference>
<dbReference type="SUPFAM" id="SSF52266">
    <property type="entry name" value="SGNH hydrolase"/>
    <property type="match status" value="1"/>
</dbReference>
<dbReference type="InterPro" id="IPR053140">
    <property type="entry name" value="GDSL_Rv0518-like"/>
</dbReference>
<feature type="chain" id="PRO_5031045409" evidence="1">
    <location>
        <begin position="25"/>
        <end position="538"/>
    </location>
</feature>
<evidence type="ECO:0000256" key="1">
    <source>
        <dbReference type="SAM" id="SignalP"/>
    </source>
</evidence>
<keyword evidence="1" id="KW-0732">Signal</keyword>
<gene>
    <name evidence="3" type="ORF">HDF15_003230</name>
</gene>
<dbReference type="InterPro" id="IPR036514">
    <property type="entry name" value="SGNH_hydro_sf"/>
</dbReference>
<organism evidence="3 4">
    <name type="scientific">Granulicella mallensis</name>
    <dbReference type="NCBI Taxonomy" id="940614"/>
    <lineage>
        <taxon>Bacteria</taxon>
        <taxon>Pseudomonadati</taxon>
        <taxon>Acidobacteriota</taxon>
        <taxon>Terriglobia</taxon>
        <taxon>Terriglobales</taxon>
        <taxon>Acidobacteriaceae</taxon>
        <taxon>Granulicella</taxon>
    </lineage>
</organism>
<dbReference type="GO" id="GO:0016788">
    <property type="term" value="F:hydrolase activity, acting on ester bonds"/>
    <property type="evidence" value="ECO:0007669"/>
    <property type="project" value="UniProtKB-ARBA"/>
</dbReference>
<dbReference type="InterPro" id="IPR001480">
    <property type="entry name" value="Bulb-type_lectin_dom"/>
</dbReference>
<dbReference type="InterPro" id="IPR036426">
    <property type="entry name" value="Bulb-type_lectin_dom_sf"/>
</dbReference>
<name>A0A7W7ZRQ4_9BACT</name>
<dbReference type="Proteomes" id="UP000584867">
    <property type="component" value="Unassembled WGS sequence"/>
</dbReference>
<dbReference type="RefSeq" id="WP_184257120.1">
    <property type="nucleotide sequence ID" value="NZ_JACHIO010000013.1"/>
</dbReference>
<dbReference type="InterPro" id="IPR013830">
    <property type="entry name" value="SGNH_hydro"/>
</dbReference>
<reference evidence="3 4" key="1">
    <citation type="submission" date="2020-08" db="EMBL/GenBank/DDBJ databases">
        <title>Genomic Encyclopedia of Type Strains, Phase IV (KMG-V): Genome sequencing to study the core and pangenomes of soil and plant-associated prokaryotes.</title>
        <authorList>
            <person name="Whitman W."/>
        </authorList>
    </citation>
    <scope>NUCLEOTIDE SEQUENCE [LARGE SCALE GENOMIC DNA]</scope>
    <source>
        <strain evidence="3 4">X5P3</strain>
    </source>
</reference>
<comment type="caution">
    <text evidence="3">The sequence shown here is derived from an EMBL/GenBank/DDBJ whole genome shotgun (WGS) entry which is preliminary data.</text>
</comment>
<feature type="domain" description="Bulb-type lectin" evidence="2">
    <location>
        <begin position="424"/>
        <end position="532"/>
    </location>
</feature>
<dbReference type="EMBL" id="JACHIO010000013">
    <property type="protein sequence ID" value="MBB5064868.1"/>
    <property type="molecule type" value="Genomic_DNA"/>
</dbReference>
<feature type="signal peptide" evidence="1">
    <location>
        <begin position="1"/>
        <end position="24"/>
    </location>
</feature>